<organism evidence="1">
    <name type="scientific">uncultured Caudovirales phage</name>
    <dbReference type="NCBI Taxonomy" id="2100421"/>
    <lineage>
        <taxon>Viruses</taxon>
        <taxon>Duplodnaviria</taxon>
        <taxon>Heunggongvirae</taxon>
        <taxon>Uroviricota</taxon>
        <taxon>Caudoviricetes</taxon>
        <taxon>Peduoviridae</taxon>
        <taxon>Maltschvirus</taxon>
        <taxon>Maltschvirus maltsch</taxon>
    </lineage>
</organism>
<evidence type="ECO:0000313" key="1">
    <source>
        <dbReference type="EMBL" id="CAB4158356.1"/>
    </source>
</evidence>
<proteinExistence type="predicted"/>
<name>A0A6J5NKZ6_9CAUD</name>
<dbReference type="EMBL" id="LR796674">
    <property type="protein sequence ID" value="CAB4158356.1"/>
    <property type="molecule type" value="Genomic_DNA"/>
</dbReference>
<evidence type="ECO:0000313" key="2">
    <source>
        <dbReference type="EMBL" id="CAB4167842.1"/>
    </source>
</evidence>
<accession>A0A6J5NKZ6</accession>
<sequence>MKLALFTNPWRRVRELEAEAKHHATEKYALNHALHLANERYDKIRAANAELRETLTLYRNA</sequence>
<reference evidence="1" key="1">
    <citation type="submission" date="2020-04" db="EMBL/GenBank/DDBJ databases">
        <authorList>
            <person name="Chiriac C."/>
            <person name="Salcher M."/>
            <person name="Ghai R."/>
            <person name="Kavagutti S V."/>
        </authorList>
    </citation>
    <scope>NUCLEOTIDE SEQUENCE</scope>
</reference>
<dbReference type="EMBL" id="LR796814">
    <property type="protein sequence ID" value="CAB4167842.1"/>
    <property type="molecule type" value="Genomic_DNA"/>
</dbReference>
<protein>
    <submittedName>
        <fullName evidence="1">Uncharacterized protein</fullName>
    </submittedName>
</protein>
<gene>
    <name evidence="1" type="ORF">UFOVP714_3</name>
    <name evidence="2" type="ORF">UFOVP864_57</name>
</gene>